<dbReference type="Pfam" id="PF01693">
    <property type="entry name" value="Cauli_VI"/>
    <property type="match status" value="1"/>
</dbReference>
<dbReference type="InterPro" id="IPR011320">
    <property type="entry name" value="RNase_H1_N"/>
</dbReference>
<organism evidence="2 3">
    <name type="scientific">Stylosanthes scabra</name>
    <dbReference type="NCBI Taxonomy" id="79078"/>
    <lineage>
        <taxon>Eukaryota</taxon>
        <taxon>Viridiplantae</taxon>
        <taxon>Streptophyta</taxon>
        <taxon>Embryophyta</taxon>
        <taxon>Tracheophyta</taxon>
        <taxon>Spermatophyta</taxon>
        <taxon>Magnoliopsida</taxon>
        <taxon>eudicotyledons</taxon>
        <taxon>Gunneridae</taxon>
        <taxon>Pentapetalae</taxon>
        <taxon>rosids</taxon>
        <taxon>fabids</taxon>
        <taxon>Fabales</taxon>
        <taxon>Fabaceae</taxon>
        <taxon>Papilionoideae</taxon>
        <taxon>50 kb inversion clade</taxon>
        <taxon>dalbergioids sensu lato</taxon>
        <taxon>Dalbergieae</taxon>
        <taxon>Pterocarpus clade</taxon>
        <taxon>Stylosanthes</taxon>
    </lineage>
</organism>
<accession>A0ABU6QEV4</accession>
<feature type="domain" description="Ribonuclease H1 N-terminal" evidence="1">
    <location>
        <begin position="3"/>
        <end position="29"/>
    </location>
</feature>
<gene>
    <name evidence="2" type="ORF">PIB30_039512</name>
</gene>
<protein>
    <recommendedName>
        <fullName evidence="1">Ribonuclease H1 N-terminal domain-containing protein</fullName>
    </recommendedName>
</protein>
<evidence type="ECO:0000313" key="3">
    <source>
        <dbReference type="Proteomes" id="UP001341840"/>
    </source>
</evidence>
<evidence type="ECO:0000313" key="2">
    <source>
        <dbReference type="EMBL" id="MED6110067.1"/>
    </source>
</evidence>
<name>A0ABU6QEV4_9FABA</name>
<comment type="caution">
    <text evidence="2">The sequence shown here is derived from an EMBL/GenBank/DDBJ whole genome shotgun (WGS) entry which is preliminary data.</text>
</comment>
<dbReference type="InterPro" id="IPR037056">
    <property type="entry name" value="RNase_H1_N_sf"/>
</dbReference>
<evidence type="ECO:0000259" key="1">
    <source>
        <dbReference type="Pfam" id="PF01693"/>
    </source>
</evidence>
<dbReference type="Gene3D" id="3.40.970.10">
    <property type="entry name" value="Ribonuclease H1, N-terminal domain"/>
    <property type="match status" value="1"/>
</dbReference>
<reference evidence="2 3" key="1">
    <citation type="journal article" date="2023" name="Plants (Basel)">
        <title>Bridging the Gap: Combining Genomics and Transcriptomics Approaches to Understand Stylosanthes scabra, an Orphan Legume from the Brazilian Caatinga.</title>
        <authorList>
            <person name="Ferreira-Neto J.R.C."/>
            <person name="da Silva M.D."/>
            <person name="Binneck E."/>
            <person name="de Melo N.F."/>
            <person name="da Silva R.H."/>
            <person name="de Melo A.L.T.M."/>
            <person name="Pandolfi V."/>
            <person name="Bustamante F.O."/>
            <person name="Brasileiro-Vidal A.C."/>
            <person name="Benko-Iseppon A.M."/>
        </authorList>
    </citation>
    <scope>NUCLEOTIDE SEQUENCE [LARGE SCALE GENOMIC DNA]</scope>
    <source>
        <tissue evidence="2">Leaves</tissue>
    </source>
</reference>
<proteinExistence type="predicted"/>
<dbReference type="EMBL" id="JASCZI010000209">
    <property type="protein sequence ID" value="MED6110067.1"/>
    <property type="molecule type" value="Genomic_DNA"/>
</dbReference>
<keyword evidence="3" id="KW-1185">Reference proteome</keyword>
<dbReference type="Proteomes" id="UP001341840">
    <property type="component" value="Unassembled WGS sequence"/>
</dbReference>
<sequence>MEEECDNQVLGYKRCSFKGFQKLEDALAYMNRDGGKDSKARVEASTYVDAKTVQTSSHEAFKSVLKICSMVCAETASNSKMEGMRFVLDEDMVHMLGSCYSALNIPDPYYYQREMRCRNKDWGVGVGMV</sequence>